<dbReference type="InterPro" id="IPR004378">
    <property type="entry name" value="F420H2_quin_Rdtase"/>
</dbReference>
<accession>A0A6N7YQ83</accession>
<protein>
    <submittedName>
        <fullName evidence="1">DUF385 domain-containing protein</fullName>
    </submittedName>
</protein>
<reference evidence="1 2" key="1">
    <citation type="submission" date="2019-11" db="EMBL/GenBank/DDBJ databases">
        <title>Draft genome of Amycolatopsis RM579.</title>
        <authorList>
            <person name="Duangmal K."/>
            <person name="Mingma R."/>
        </authorList>
    </citation>
    <scope>NUCLEOTIDE SEQUENCE [LARGE SCALE GENOMIC DNA]</scope>
    <source>
        <strain evidence="1 2">RM579</strain>
    </source>
</reference>
<evidence type="ECO:0000313" key="2">
    <source>
        <dbReference type="Proteomes" id="UP000440096"/>
    </source>
</evidence>
<dbReference type="Proteomes" id="UP000440096">
    <property type="component" value="Unassembled WGS sequence"/>
</dbReference>
<organism evidence="1 2">
    <name type="scientific">Amycolatopsis pithecellobii</name>
    <dbReference type="NCBI Taxonomy" id="664692"/>
    <lineage>
        <taxon>Bacteria</taxon>
        <taxon>Bacillati</taxon>
        <taxon>Actinomycetota</taxon>
        <taxon>Actinomycetes</taxon>
        <taxon>Pseudonocardiales</taxon>
        <taxon>Pseudonocardiaceae</taxon>
        <taxon>Amycolatopsis</taxon>
    </lineage>
</organism>
<gene>
    <name evidence="1" type="ORF">GKO32_08650</name>
</gene>
<keyword evidence="2" id="KW-1185">Reference proteome</keyword>
<dbReference type="EMBL" id="WMBA01000009">
    <property type="protein sequence ID" value="MTD54048.1"/>
    <property type="molecule type" value="Genomic_DNA"/>
</dbReference>
<evidence type="ECO:0000313" key="1">
    <source>
        <dbReference type="EMBL" id="MTD54048.1"/>
    </source>
</evidence>
<dbReference type="Pfam" id="PF04075">
    <property type="entry name" value="F420H2_quin_red"/>
    <property type="match status" value="1"/>
</dbReference>
<dbReference type="OrthoDB" id="8225825at2"/>
<proteinExistence type="predicted"/>
<dbReference type="AlphaFoldDB" id="A0A6N7YQ83"/>
<dbReference type="GO" id="GO:0016491">
    <property type="term" value="F:oxidoreductase activity"/>
    <property type="evidence" value="ECO:0007669"/>
    <property type="project" value="InterPro"/>
</dbReference>
<sequence>MAVAKPSRTRLIYSAFGEDFVVASKGGADHDPAWFKDLQTKPTVGMQASLGRSFPLGV</sequence>
<dbReference type="Gene3D" id="2.30.110.10">
    <property type="entry name" value="Electron Transport, Fmn-binding Protein, Chain A"/>
    <property type="match status" value="1"/>
</dbReference>
<comment type="caution">
    <text evidence="1">The sequence shown here is derived from an EMBL/GenBank/DDBJ whole genome shotgun (WGS) entry which is preliminary data.</text>
</comment>
<dbReference type="InterPro" id="IPR012349">
    <property type="entry name" value="Split_barrel_FMN-bd"/>
</dbReference>
<name>A0A6N7YQ83_9PSEU</name>